<dbReference type="HOGENOM" id="CLU_055531_1_1_1"/>
<dbReference type="AlphaFoldDB" id="A4S5M6"/>
<evidence type="ECO:0000259" key="1">
    <source>
        <dbReference type="Pfam" id="PF25498"/>
    </source>
</evidence>
<organism evidence="2 3">
    <name type="scientific">Ostreococcus lucimarinus (strain CCE9901)</name>
    <dbReference type="NCBI Taxonomy" id="436017"/>
    <lineage>
        <taxon>Eukaryota</taxon>
        <taxon>Viridiplantae</taxon>
        <taxon>Chlorophyta</taxon>
        <taxon>Mamiellophyceae</taxon>
        <taxon>Mamiellales</taxon>
        <taxon>Bathycoccaceae</taxon>
        <taxon>Ostreococcus</taxon>
    </lineage>
</organism>
<dbReference type="Gramene" id="ABO99091">
    <property type="protein sequence ID" value="ABO99091"/>
    <property type="gene ID" value="OSTLU_88775"/>
</dbReference>
<evidence type="ECO:0000313" key="2">
    <source>
        <dbReference type="EMBL" id="ABO99091.1"/>
    </source>
</evidence>
<name>A4S5M6_OSTLU</name>
<protein>
    <recommendedName>
        <fullName evidence="1">DUF7912 domain-containing protein</fullName>
    </recommendedName>
</protein>
<proteinExistence type="predicted"/>
<feature type="non-terminal residue" evidence="2">
    <location>
        <position position="1"/>
    </location>
</feature>
<sequence>VGGEAIDAGGTDYGEMALEALRDALASDAFAGEYDIFSFKVNASRRRVLASVDKLNDKYGSPTLDELTTIVRAHNAILDERGFPEDVAVELASPGAMRSLRVPRELERFRDLVMDVTYKEAIENPESTSNVTKTMEVTDISDTEVEWKLADVPANRPAKKGQGMNKKSREWRLRMPLDAVVRANLFIDI</sequence>
<dbReference type="PANTHER" id="PTHR34544:SF3">
    <property type="entry name" value="OS07G0155200 PROTEIN"/>
    <property type="match status" value="1"/>
</dbReference>
<dbReference type="InterPro" id="IPR057234">
    <property type="entry name" value="DUF7912"/>
</dbReference>
<dbReference type="KEGG" id="olu:OSTLU_88775"/>
<dbReference type="eggNOG" id="ENOG502QTRC">
    <property type="taxonomic scope" value="Eukaryota"/>
</dbReference>
<keyword evidence="3" id="KW-1185">Reference proteome</keyword>
<dbReference type="OrthoDB" id="1100432at2759"/>
<feature type="domain" description="DUF7912" evidence="1">
    <location>
        <begin position="100"/>
        <end position="186"/>
    </location>
</feature>
<dbReference type="RefSeq" id="XP_001420798.1">
    <property type="nucleotide sequence ID" value="XM_001420761.1"/>
</dbReference>
<evidence type="ECO:0000313" key="3">
    <source>
        <dbReference type="Proteomes" id="UP000001568"/>
    </source>
</evidence>
<accession>A4S5M6</accession>
<dbReference type="Proteomes" id="UP000001568">
    <property type="component" value="Chromosome 12"/>
</dbReference>
<dbReference type="Pfam" id="PF25498">
    <property type="entry name" value="DUF7912"/>
    <property type="match status" value="1"/>
</dbReference>
<dbReference type="STRING" id="436017.A4S5M6"/>
<dbReference type="EMBL" id="CP000592">
    <property type="protein sequence ID" value="ABO99091.1"/>
    <property type="molecule type" value="Genomic_DNA"/>
</dbReference>
<dbReference type="GeneID" id="5004754"/>
<dbReference type="PANTHER" id="PTHR34544">
    <property type="entry name" value="OSJNBA0006B20.18 PROTEIN"/>
    <property type="match status" value="1"/>
</dbReference>
<gene>
    <name evidence="2" type="ORF">OSTLU_88775</name>
</gene>
<reference evidence="2 3" key="1">
    <citation type="journal article" date="2007" name="Proc. Natl. Acad. Sci. U.S.A.">
        <title>The tiny eukaryote Ostreococcus provides genomic insights into the paradox of plankton speciation.</title>
        <authorList>
            <person name="Palenik B."/>
            <person name="Grimwood J."/>
            <person name="Aerts A."/>
            <person name="Rouze P."/>
            <person name="Salamov A."/>
            <person name="Putnam N."/>
            <person name="Dupont C."/>
            <person name="Jorgensen R."/>
            <person name="Derelle E."/>
            <person name="Rombauts S."/>
            <person name="Zhou K."/>
            <person name="Otillar R."/>
            <person name="Merchant S.S."/>
            <person name="Podell S."/>
            <person name="Gaasterland T."/>
            <person name="Napoli C."/>
            <person name="Gendler K."/>
            <person name="Manuell A."/>
            <person name="Tai V."/>
            <person name="Vallon O."/>
            <person name="Piganeau G."/>
            <person name="Jancek S."/>
            <person name="Heijde M."/>
            <person name="Jabbari K."/>
            <person name="Bowler C."/>
            <person name="Lohr M."/>
            <person name="Robbens S."/>
            <person name="Werner G."/>
            <person name="Dubchak I."/>
            <person name="Pazour G.J."/>
            <person name="Ren Q."/>
            <person name="Paulsen I."/>
            <person name="Delwiche C."/>
            <person name="Schmutz J."/>
            <person name="Rokhsar D."/>
            <person name="Van de Peer Y."/>
            <person name="Moreau H."/>
            <person name="Grigoriev I.V."/>
        </authorList>
    </citation>
    <scope>NUCLEOTIDE SEQUENCE [LARGE SCALE GENOMIC DNA]</scope>
    <source>
        <strain evidence="2 3">CCE9901</strain>
    </source>
</reference>